<dbReference type="InterPro" id="IPR036236">
    <property type="entry name" value="Znf_C2H2_sf"/>
</dbReference>
<comment type="caution">
    <text evidence="2">The sequence shown here is derived from an EMBL/GenBank/DDBJ whole genome shotgun (WGS) entry which is preliminary data.</text>
</comment>
<accession>A0A0F9T050</accession>
<gene>
    <name evidence="2" type="ORF">LCGC14_0454170</name>
</gene>
<dbReference type="PROSITE" id="PS50157">
    <property type="entry name" value="ZINC_FINGER_C2H2_2"/>
    <property type="match status" value="1"/>
</dbReference>
<evidence type="ECO:0000313" key="2">
    <source>
        <dbReference type="EMBL" id="KKN68192.1"/>
    </source>
</evidence>
<proteinExistence type="predicted"/>
<reference evidence="2" key="1">
    <citation type="journal article" date="2015" name="Nature">
        <title>Complex archaea that bridge the gap between prokaryotes and eukaryotes.</title>
        <authorList>
            <person name="Spang A."/>
            <person name="Saw J.H."/>
            <person name="Jorgensen S.L."/>
            <person name="Zaremba-Niedzwiedzka K."/>
            <person name="Martijn J."/>
            <person name="Lind A.E."/>
            <person name="van Eijk R."/>
            <person name="Schleper C."/>
            <person name="Guy L."/>
            <person name="Ettema T.J."/>
        </authorList>
    </citation>
    <scope>NUCLEOTIDE SEQUENCE</scope>
</reference>
<dbReference type="PROSITE" id="PS00028">
    <property type="entry name" value="ZINC_FINGER_C2H2_1"/>
    <property type="match status" value="1"/>
</dbReference>
<feature type="domain" description="C2H2-type" evidence="1">
    <location>
        <begin position="10"/>
        <end position="40"/>
    </location>
</feature>
<dbReference type="SUPFAM" id="SSF57667">
    <property type="entry name" value="beta-beta-alpha zinc fingers"/>
    <property type="match status" value="1"/>
</dbReference>
<dbReference type="Gene3D" id="3.30.160.60">
    <property type="entry name" value="Classic Zinc Finger"/>
    <property type="match status" value="1"/>
</dbReference>
<dbReference type="InterPro" id="IPR013087">
    <property type="entry name" value="Znf_C2H2_type"/>
</dbReference>
<name>A0A0F9T050_9ZZZZ</name>
<dbReference type="EMBL" id="LAZR01000456">
    <property type="protein sequence ID" value="KKN68192.1"/>
    <property type="molecule type" value="Genomic_DNA"/>
</dbReference>
<evidence type="ECO:0000259" key="1">
    <source>
        <dbReference type="PROSITE" id="PS50157"/>
    </source>
</evidence>
<organism evidence="2">
    <name type="scientific">marine sediment metagenome</name>
    <dbReference type="NCBI Taxonomy" id="412755"/>
    <lineage>
        <taxon>unclassified sequences</taxon>
        <taxon>metagenomes</taxon>
        <taxon>ecological metagenomes</taxon>
    </lineage>
</organism>
<sequence>MKNKNFFGKYECSVRNCKEEFNRKRDLCRHLFRKHKWNRNKIMDNTGLKMGGWLYYPIEA</sequence>
<protein>
    <recommendedName>
        <fullName evidence="1">C2H2-type domain-containing protein</fullName>
    </recommendedName>
</protein>
<dbReference type="AlphaFoldDB" id="A0A0F9T050"/>